<accession>A0AAD9Y2J0</accession>
<evidence type="ECO:0000313" key="4">
    <source>
        <dbReference type="EMBL" id="KAK2732559.1"/>
    </source>
</evidence>
<evidence type="ECO:0000256" key="1">
    <source>
        <dbReference type="SAM" id="MobiDB-lite"/>
    </source>
</evidence>
<gene>
    <name evidence="4" type="ORF">CKAH01_08657</name>
</gene>
<dbReference type="AlphaFoldDB" id="A0AAD9Y2J0"/>
<proteinExistence type="predicted"/>
<evidence type="ECO:0000259" key="2">
    <source>
        <dbReference type="Pfam" id="PF23394"/>
    </source>
</evidence>
<dbReference type="InterPro" id="IPR055528">
    <property type="entry name" value="DUF7102"/>
</dbReference>
<protein>
    <submittedName>
        <fullName evidence="4">Uncharacterized protein</fullName>
    </submittedName>
</protein>
<dbReference type="EMBL" id="VYYT01000543">
    <property type="protein sequence ID" value="KAK2732559.1"/>
    <property type="molecule type" value="Genomic_DNA"/>
</dbReference>
<evidence type="ECO:0000313" key="5">
    <source>
        <dbReference type="Proteomes" id="UP001281614"/>
    </source>
</evidence>
<evidence type="ECO:0000259" key="3">
    <source>
        <dbReference type="Pfam" id="PF23395"/>
    </source>
</evidence>
<comment type="caution">
    <text evidence="4">The sequence shown here is derived from an EMBL/GenBank/DDBJ whole genome shotgun (WGS) entry which is preliminary data.</text>
</comment>
<name>A0AAD9Y2J0_COLKA</name>
<dbReference type="Proteomes" id="UP001281614">
    <property type="component" value="Unassembled WGS sequence"/>
</dbReference>
<dbReference type="Pfam" id="PF23394">
    <property type="entry name" value="DUF7102"/>
    <property type="match status" value="1"/>
</dbReference>
<keyword evidence="5" id="KW-1185">Reference proteome</keyword>
<feature type="domain" description="SAM-like" evidence="3">
    <location>
        <begin position="837"/>
        <end position="908"/>
    </location>
</feature>
<dbReference type="InterPro" id="IPR057559">
    <property type="entry name" value="SAM_6"/>
</dbReference>
<feature type="region of interest" description="Disordered" evidence="1">
    <location>
        <begin position="592"/>
        <end position="643"/>
    </location>
</feature>
<reference evidence="4" key="1">
    <citation type="submission" date="2023-02" db="EMBL/GenBank/DDBJ databases">
        <title>Colletotrichum kahawae CIFC_Que2 genome sequencing and assembly.</title>
        <authorList>
            <person name="Baroncelli R."/>
        </authorList>
    </citation>
    <scope>NUCLEOTIDE SEQUENCE</scope>
    <source>
        <strain evidence="4">CIFC_Que2</strain>
    </source>
</reference>
<organism evidence="4 5">
    <name type="scientific">Colletotrichum kahawae</name>
    <name type="common">Coffee berry disease fungus</name>
    <dbReference type="NCBI Taxonomy" id="34407"/>
    <lineage>
        <taxon>Eukaryota</taxon>
        <taxon>Fungi</taxon>
        <taxon>Dikarya</taxon>
        <taxon>Ascomycota</taxon>
        <taxon>Pezizomycotina</taxon>
        <taxon>Sordariomycetes</taxon>
        <taxon>Hypocreomycetidae</taxon>
        <taxon>Glomerellales</taxon>
        <taxon>Glomerellaceae</taxon>
        <taxon>Colletotrichum</taxon>
        <taxon>Colletotrichum gloeosporioides species complex</taxon>
    </lineage>
</organism>
<dbReference type="Pfam" id="PF23395">
    <property type="entry name" value="SAM_6"/>
    <property type="match status" value="1"/>
</dbReference>
<feature type="domain" description="DUF7102" evidence="2">
    <location>
        <begin position="657"/>
        <end position="824"/>
    </location>
</feature>
<sequence length="933" mass="104445">MDEAEPSPREYARSEGLFISANRHISTRTKAIFDQLQKSPYFPITATVEDAADLSALAIPDPVFPPETDFEKKNPDNAVTKIIGIDDEADMMKLALEASYPQRRFATAVSKLELPSLRSDPRHDSKAFSKSISEAKLHDFFRRPNPLVMEPVDEGKDEGLALPKSARHFHDQLARGAEPEEIDYTEEDLVYVAEAVYQEWTDKDLQDLIVLEMSKRERVRSITPPLMPPPLYSEPEEEFIRTSEACRPEPLSDPDSLIEDDLDTAGQLMDEMTTETAEPHVDVMEMIGFPSDPPFLDILSSPQPAQDLKMEVPILCKPEGPPSASQDEDSCRALLNTVPCLGSEDENVDSDSMKEADAKFEKDFSVFLEDKTAELTRMAEQEQIHVADAIARFQPPVVDFSIPEPQWHGSPTKEASEMFRWICRESDGQMKAPTWHKMRGENTELKWQPFNASLGSVNLKETVGDDRVLQHIFDCRGARLPTSADCVRRKSGLEILREDDDEELPMPHYEDDEDPFENGPAIDLLSVIKKRKMAELIGGHDAELESPTIGHKFRRTTKRRNATKDVNECLLLGENEPNATSKLLDNHMLLHPSNRSRSETMSHFFPTPDRSTRSPTLKARNPGRAKPLNSPTSQPERQFPPTVAPLPPVLTIGGTTHIVISTTLPRNIIAAIDKLPGIESIDRDFSRYNNTIWSPNSTQLVTAISPLFFEADIIPSPATGIIITTILQVGQKAPLNSGHQLSKLRERVAKVAPRYQRLIIVVSESSSEEYVGPLGKSNVDSYNSFVAFASAVGMSTDCVIRVIYVGGGPKTLEIWTCALVSTYVKENIAEARYMLVMDETQWEVFFRRAGLNVYAAQLIISLFRGSFGREEKEPLVRFFRMPAAQKAQVFGRYLGEKGHDVLNRVSARLEYDSMPSRKLTNPSAAVAAPFGRI</sequence>